<accession>A0ABS2UFK9</accession>
<dbReference type="EMBL" id="JAFFPU010000044">
    <property type="protein sequence ID" value="MBM9578042.1"/>
    <property type="molecule type" value="Genomic_DNA"/>
</dbReference>
<dbReference type="RefSeq" id="WP_205280092.1">
    <property type="nucleotide sequence ID" value="NZ_JAFFPU010000044.1"/>
</dbReference>
<reference evidence="1 2" key="1">
    <citation type="submission" date="2021-02" db="EMBL/GenBank/DDBJ databases">
        <title>Leptospira ainlahdjerensis sp. nov., Leptospira ainazelensis sp. nov., Leptospira abararensis sp. nov. and Leptospira chreensis sp. nov., four new species isolated from water sources in Algeria.</title>
        <authorList>
            <person name="Amara Korba A."/>
            <person name="Kainiu M."/>
            <person name="Vincent A.T."/>
            <person name="Mariet J.-F."/>
            <person name="Veyrier F.J."/>
            <person name="Goarant C."/>
            <person name="Picardeau M."/>
        </authorList>
    </citation>
    <scope>NUCLEOTIDE SEQUENCE [LARGE SCALE GENOMIC DNA]</scope>
    <source>
        <strain evidence="1 2">201903070</strain>
    </source>
</reference>
<evidence type="ECO:0000313" key="1">
    <source>
        <dbReference type="EMBL" id="MBM9578042.1"/>
    </source>
</evidence>
<dbReference type="Proteomes" id="UP000724686">
    <property type="component" value="Unassembled WGS sequence"/>
</dbReference>
<sequence>MNAITKESIRTTYEISNSLSSLYAKIGSFSRIARGIRAFEKGIASYDHEDRFHAFVRTLEAFIYPKPGEGKKEFAKRVSELTKFPDKIILQKVYALRSSIEHMHHPFRGFEGFTKSEFQKLTFELEVFARGVLKYFLLTPKVWDYFSDFNIENTWKNFEEDLAREWELTIDLNIYKNAIFFE</sequence>
<evidence type="ECO:0008006" key="3">
    <source>
        <dbReference type="Google" id="ProtNLM"/>
    </source>
</evidence>
<name>A0ABS2UFK9_9LEPT</name>
<evidence type="ECO:0000313" key="2">
    <source>
        <dbReference type="Proteomes" id="UP000724686"/>
    </source>
</evidence>
<protein>
    <recommendedName>
        <fullName evidence="3">ApeA N-terminal domain-containing protein</fullName>
    </recommendedName>
</protein>
<organism evidence="1 2">
    <name type="scientific">Leptospira ainlahdjerensis</name>
    <dbReference type="NCBI Taxonomy" id="2810033"/>
    <lineage>
        <taxon>Bacteria</taxon>
        <taxon>Pseudomonadati</taxon>
        <taxon>Spirochaetota</taxon>
        <taxon>Spirochaetia</taxon>
        <taxon>Leptospirales</taxon>
        <taxon>Leptospiraceae</taxon>
        <taxon>Leptospira</taxon>
    </lineage>
</organism>
<keyword evidence="2" id="KW-1185">Reference proteome</keyword>
<proteinExistence type="predicted"/>
<gene>
    <name evidence="1" type="ORF">JWG45_12870</name>
</gene>
<comment type="caution">
    <text evidence="1">The sequence shown here is derived from an EMBL/GenBank/DDBJ whole genome shotgun (WGS) entry which is preliminary data.</text>
</comment>